<accession>A0A349TUN7</accession>
<dbReference type="PANTHER" id="PTHR41795:SF1">
    <property type="entry name" value="EXOPOLYSACCHARIDE SYNTHESIS PROTEIN"/>
    <property type="match status" value="1"/>
</dbReference>
<gene>
    <name evidence="2" type="ORF">DEB45_01625</name>
</gene>
<evidence type="ECO:0000313" key="2">
    <source>
        <dbReference type="EMBL" id="HBU49932.1"/>
    </source>
</evidence>
<evidence type="ECO:0000256" key="1">
    <source>
        <dbReference type="SAM" id="Phobius"/>
    </source>
</evidence>
<dbReference type="Pfam" id="PF06055">
    <property type="entry name" value="ExoD"/>
    <property type="match status" value="1"/>
</dbReference>
<keyword evidence="1" id="KW-0812">Transmembrane</keyword>
<dbReference type="PIRSF" id="PIRSF033239">
    <property type="entry name" value="ExoD"/>
    <property type="match status" value="1"/>
</dbReference>
<comment type="caution">
    <text evidence="2">The sequence shown here is derived from an EMBL/GenBank/DDBJ whole genome shotgun (WGS) entry which is preliminary data.</text>
</comment>
<keyword evidence="1" id="KW-0472">Membrane</keyword>
<keyword evidence="1" id="KW-1133">Transmembrane helix</keyword>
<name>A0A349TUN7_9ALTE</name>
<evidence type="ECO:0000313" key="3">
    <source>
        <dbReference type="Proteomes" id="UP000264779"/>
    </source>
</evidence>
<dbReference type="PANTHER" id="PTHR41795">
    <property type="entry name" value="EXOPOLYSACCHARIDE SYNTHESIS PROTEIN"/>
    <property type="match status" value="1"/>
</dbReference>
<protein>
    <submittedName>
        <fullName evidence="2">Exopolysaccharide biosynthesis protein</fullName>
    </submittedName>
</protein>
<dbReference type="Proteomes" id="UP000264779">
    <property type="component" value="Unassembled WGS sequence"/>
</dbReference>
<feature type="transmembrane region" description="Helical" evidence="1">
    <location>
        <begin position="176"/>
        <end position="194"/>
    </location>
</feature>
<organism evidence="2 3">
    <name type="scientific">Alteromonas australica</name>
    <dbReference type="NCBI Taxonomy" id="589873"/>
    <lineage>
        <taxon>Bacteria</taxon>
        <taxon>Pseudomonadati</taxon>
        <taxon>Pseudomonadota</taxon>
        <taxon>Gammaproteobacteria</taxon>
        <taxon>Alteromonadales</taxon>
        <taxon>Alteromonadaceae</taxon>
        <taxon>Alteromonas/Salinimonas group</taxon>
        <taxon>Alteromonas</taxon>
    </lineage>
</organism>
<dbReference type="AlphaFoldDB" id="A0A349TUN7"/>
<dbReference type="InterPro" id="IPR010331">
    <property type="entry name" value="ExoD"/>
</dbReference>
<proteinExistence type="predicted"/>
<sequence>MHGKAERSMTLYELLGKMQPKPDTNSMCFADFWQALEKRGFGPMLAMPAFIASTPIGAIPGVPSLTGVTILLIALQILLGRRHPWLPNAIMKLEIEGDHLHTAVTKMKPYALRVDRFLIPRWFFMRQPIFRSLIALSCALCGLIMVPLELVPFMGLIPAVAVLIMAIGMATDDGAVALLGLSIATCGFLLRLSGQQIMQGLT</sequence>
<feature type="transmembrane region" description="Helical" evidence="1">
    <location>
        <begin position="129"/>
        <end position="146"/>
    </location>
</feature>
<feature type="transmembrane region" description="Helical" evidence="1">
    <location>
        <begin position="49"/>
        <end position="79"/>
    </location>
</feature>
<dbReference type="EMBL" id="DONK01000028">
    <property type="protein sequence ID" value="HBU49932.1"/>
    <property type="molecule type" value="Genomic_DNA"/>
</dbReference>
<reference evidence="2 3" key="1">
    <citation type="journal article" date="2018" name="Nat. Biotechnol.">
        <title>A standardized bacterial taxonomy based on genome phylogeny substantially revises the tree of life.</title>
        <authorList>
            <person name="Parks D.H."/>
            <person name="Chuvochina M."/>
            <person name="Waite D.W."/>
            <person name="Rinke C."/>
            <person name="Skarshewski A."/>
            <person name="Chaumeil P.A."/>
            <person name="Hugenholtz P."/>
        </authorList>
    </citation>
    <scope>NUCLEOTIDE SEQUENCE [LARGE SCALE GENOMIC DNA]</scope>
    <source>
        <strain evidence="2">UBA11621</strain>
    </source>
</reference>